<organism evidence="1 2">
    <name type="scientific">Goodea atripinnis</name>
    <dbReference type="NCBI Taxonomy" id="208336"/>
    <lineage>
        <taxon>Eukaryota</taxon>
        <taxon>Metazoa</taxon>
        <taxon>Chordata</taxon>
        <taxon>Craniata</taxon>
        <taxon>Vertebrata</taxon>
        <taxon>Euteleostomi</taxon>
        <taxon>Actinopterygii</taxon>
        <taxon>Neopterygii</taxon>
        <taxon>Teleostei</taxon>
        <taxon>Neoteleostei</taxon>
        <taxon>Acanthomorphata</taxon>
        <taxon>Ovalentaria</taxon>
        <taxon>Atherinomorphae</taxon>
        <taxon>Cyprinodontiformes</taxon>
        <taxon>Goodeidae</taxon>
        <taxon>Goodea</taxon>
    </lineage>
</organism>
<gene>
    <name evidence="1" type="ORF">GOODEAATRI_015832</name>
</gene>
<dbReference type="Proteomes" id="UP001476798">
    <property type="component" value="Unassembled WGS sequence"/>
</dbReference>
<keyword evidence="2" id="KW-1185">Reference proteome</keyword>
<reference evidence="1 2" key="1">
    <citation type="submission" date="2021-06" db="EMBL/GenBank/DDBJ databases">
        <authorList>
            <person name="Palmer J.M."/>
        </authorList>
    </citation>
    <scope>NUCLEOTIDE SEQUENCE [LARGE SCALE GENOMIC DNA]</scope>
    <source>
        <strain evidence="1 2">GA_2019</strain>
        <tissue evidence="1">Muscle</tissue>
    </source>
</reference>
<dbReference type="EMBL" id="JAHRIO010041171">
    <property type="protein sequence ID" value="MEQ2171950.1"/>
    <property type="molecule type" value="Genomic_DNA"/>
</dbReference>
<sequence length="92" mass="10724">MTDDGERTFCTCFSRFRSSKIKLIKIDENRGFYVGLSKVWFIANHKQKMKYVFLASGSFQRTIAVSEIICWISLITLFKCEHIPGEALYCKK</sequence>
<protein>
    <submittedName>
        <fullName evidence="1">Uncharacterized protein</fullName>
    </submittedName>
</protein>
<comment type="caution">
    <text evidence="1">The sequence shown here is derived from an EMBL/GenBank/DDBJ whole genome shotgun (WGS) entry which is preliminary data.</text>
</comment>
<name>A0ABV0NKM0_9TELE</name>
<evidence type="ECO:0000313" key="1">
    <source>
        <dbReference type="EMBL" id="MEQ2171950.1"/>
    </source>
</evidence>
<evidence type="ECO:0000313" key="2">
    <source>
        <dbReference type="Proteomes" id="UP001476798"/>
    </source>
</evidence>
<accession>A0ABV0NKM0</accession>
<proteinExistence type="predicted"/>